<reference evidence="1 2" key="1">
    <citation type="submission" date="2016-10" db="EMBL/GenBank/DDBJ databases">
        <authorList>
            <person name="de Groot N.N."/>
        </authorList>
    </citation>
    <scope>NUCLEOTIDE SEQUENCE [LARGE SCALE GENOMIC DNA]</scope>
    <source>
        <strain evidence="1 2">DSM 22024</strain>
    </source>
</reference>
<accession>A0A1H1QZC3</accession>
<organism evidence="1 2">
    <name type="scientific">Actinopolymorpha singaporensis</name>
    <dbReference type="NCBI Taxonomy" id="117157"/>
    <lineage>
        <taxon>Bacteria</taxon>
        <taxon>Bacillati</taxon>
        <taxon>Actinomycetota</taxon>
        <taxon>Actinomycetes</taxon>
        <taxon>Propionibacteriales</taxon>
        <taxon>Actinopolymorphaceae</taxon>
        <taxon>Actinopolymorpha</taxon>
    </lineage>
</organism>
<sequence length="284" mass="31952">MTAAKNEESYVLNYRLRSHDFGDPHRTIRVHASQESIGRLVEDGYLLREGMIERDQLEALRTALDEVVEAESGARSPKADSEGSRRFGGVFVRHLMDKHPAFLDLLRFEPILSVVRAVLGPQVQMRGVSARVVYPDQPDQETEWHFHQRLIPDPLPPFFSRPHTVEALVYLDEADDSNGPLCVVPGSHQRIGQDLPLDDYADKPDQVVLRVPAGGCVFAHGALWHRAMPNRPDGTVRRLLILGYGPTWMKSSIYGERPAHPLTDSLLPDADQETRELLGVDGWM</sequence>
<dbReference type="STRING" id="117157.SAMN04489717_2210"/>
<dbReference type="AlphaFoldDB" id="A0A1H1QZC3"/>
<dbReference type="Gene3D" id="2.60.120.620">
    <property type="entry name" value="q2cbj1_9rhob like domain"/>
    <property type="match status" value="1"/>
</dbReference>
<dbReference type="RefSeq" id="WP_092652932.1">
    <property type="nucleotide sequence ID" value="NZ_LT629732.1"/>
</dbReference>
<dbReference type="InterPro" id="IPR008775">
    <property type="entry name" value="Phytyl_CoA_dOase-like"/>
</dbReference>
<dbReference type="EMBL" id="LT629732">
    <property type="protein sequence ID" value="SDS28847.1"/>
    <property type="molecule type" value="Genomic_DNA"/>
</dbReference>
<keyword evidence="1" id="KW-0223">Dioxygenase</keyword>
<dbReference type="GO" id="GO:0016706">
    <property type="term" value="F:2-oxoglutarate-dependent dioxygenase activity"/>
    <property type="evidence" value="ECO:0007669"/>
    <property type="project" value="UniProtKB-ARBA"/>
</dbReference>
<dbReference type="PANTHER" id="PTHR20883:SF48">
    <property type="entry name" value="ECTOINE DIOXYGENASE"/>
    <property type="match status" value="1"/>
</dbReference>
<dbReference type="Pfam" id="PF05721">
    <property type="entry name" value="PhyH"/>
    <property type="match status" value="1"/>
</dbReference>
<evidence type="ECO:0000313" key="2">
    <source>
        <dbReference type="Proteomes" id="UP000198983"/>
    </source>
</evidence>
<evidence type="ECO:0000313" key="1">
    <source>
        <dbReference type="EMBL" id="SDS28847.1"/>
    </source>
</evidence>
<name>A0A1H1QZC3_9ACTN</name>
<proteinExistence type="predicted"/>
<dbReference type="SUPFAM" id="SSF51197">
    <property type="entry name" value="Clavaminate synthase-like"/>
    <property type="match status" value="1"/>
</dbReference>
<protein>
    <submittedName>
        <fullName evidence="1">Phytanoyl-CoA dioxygenase (PhyH)</fullName>
    </submittedName>
</protein>
<dbReference type="Proteomes" id="UP000198983">
    <property type="component" value="Chromosome I"/>
</dbReference>
<gene>
    <name evidence="1" type="ORF">SAMN04489717_2210</name>
</gene>
<dbReference type="GO" id="GO:0005506">
    <property type="term" value="F:iron ion binding"/>
    <property type="evidence" value="ECO:0007669"/>
    <property type="project" value="UniProtKB-ARBA"/>
</dbReference>
<keyword evidence="1" id="KW-0560">Oxidoreductase</keyword>
<keyword evidence="2" id="KW-1185">Reference proteome</keyword>
<dbReference type="PANTHER" id="PTHR20883">
    <property type="entry name" value="PHYTANOYL-COA DIOXYGENASE DOMAIN CONTAINING 1"/>
    <property type="match status" value="1"/>
</dbReference>